<dbReference type="InterPro" id="IPR020921">
    <property type="entry name" value="Erythronate-4-P_DHase"/>
</dbReference>
<dbReference type="Pfam" id="PF11890">
    <property type="entry name" value="DUF3410"/>
    <property type="match status" value="1"/>
</dbReference>
<dbReference type="HAMAP" id="MF_01825">
    <property type="entry name" value="PdxB"/>
    <property type="match status" value="1"/>
</dbReference>
<comment type="subcellular location">
    <subcellularLocation>
        <location evidence="5">Cytoplasm</location>
    </subcellularLocation>
</comment>
<comment type="catalytic activity">
    <reaction evidence="5">
        <text>4-phospho-D-erythronate + NAD(+) = (R)-3-hydroxy-2-oxo-4-phosphooxybutanoate + NADH + H(+)</text>
        <dbReference type="Rhea" id="RHEA:18829"/>
        <dbReference type="ChEBI" id="CHEBI:15378"/>
        <dbReference type="ChEBI" id="CHEBI:57540"/>
        <dbReference type="ChEBI" id="CHEBI:57945"/>
        <dbReference type="ChEBI" id="CHEBI:58538"/>
        <dbReference type="ChEBI" id="CHEBI:58766"/>
        <dbReference type="EC" id="1.1.1.290"/>
    </reaction>
</comment>
<feature type="binding site" evidence="5">
    <location>
        <position position="258"/>
    </location>
    <ligand>
        <name>substrate</name>
    </ligand>
</feature>
<dbReference type="Gene3D" id="3.40.50.720">
    <property type="entry name" value="NAD(P)-binding Rossmann-like Domain"/>
    <property type="match status" value="2"/>
</dbReference>
<evidence type="ECO:0000256" key="3">
    <source>
        <dbReference type="ARBA" id="ARBA00023027"/>
    </source>
</evidence>
<comment type="caution">
    <text evidence="5">Lacks conserved residue(s) required for the propagation of feature annotation.</text>
</comment>
<evidence type="ECO:0000259" key="7">
    <source>
        <dbReference type="Pfam" id="PF02826"/>
    </source>
</evidence>
<gene>
    <name evidence="5" type="primary">pdxB</name>
    <name evidence="9" type="ORF">SNR37_002354</name>
</gene>
<proteinExistence type="inferred from homology"/>
<dbReference type="EC" id="1.1.1.290" evidence="5"/>
<comment type="function">
    <text evidence="5">Catalyzes the oxidation of erythronate-4-phosphate to 3-hydroxy-2-oxo-4-phosphonooxybutanoate.</text>
</comment>
<feature type="binding site" evidence="5">
    <location>
        <position position="147"/>
    </location>
    <ligand>
        <name>NAD(+)</name>
        <dbReference type="ChEBI" id="CHEBI:57540"/>
    </ligand>
</feature>
<evidence type="ECO:0000259" key="6">
    <source>
        <dbReference type="Pfam" id="PF00389"/>
    </source>
</evidence>
<keyword evidence="2 5" id="KW-0560">Oxidoreductase</keyword>
<feature type="binding site" evidence="5">
    <location>
        <position position="257"/>
    </location>
    <ligand>
        <name>NAD(+)</name>
        <dbReference type="ChEBI" id="CHEBI:57540"/>
    </ligand>
</feature>
<organism evidence="9 10">
    <name type="scientific">Agarivorans aestuarii</name>
    <dbReference type="NCBI Taxonomy" id="1563703"/>
    <lineage>
        <taxon>Bacteria</taxon>
        <taxon>Pseudomonadati</taxon>
        <taxon>Pseudomonadota</taxon>
        <taxon>Gammaproteobacteria</taxon>
        <taxon>Alteromonadales</taxon>
        <taxon>Alteromonadaceae</taxon>
        <taxon>Agarivorans</taxon>
    </lineage>
</organism>
<dbReference type="InterPro" id="IPR038251">
    <property type="entry name" value="PdxB_dimer_sf"/>
</dbReference>
<keyword evidence="10" id="KW-1185">Reference proteome</keyword>
<comment type="pathway">
    <text evidence="5">Cofactor biosynthesis; pyridoxine 5'-phosphate biosynthesis; pyridoxine 5'-phosphate from D-erythrose 4-phosphate: step 2/5.</text>
</comment>
<dbReference type="InterPro" id="IPR006140">
    <property type="entry name" value="D-isomer_DH_NAD-bd"/>
</dbReference>
<dbReference type="InterPro" id="IPR024531">
    <property type="entry name" value="Erythronate-4-P_DHase_dimer"/>
</dbReference>
<dbReference type="InterPro" id="IPR006139">
    <property type="entry name" value="D-isomer_2_OHA_DH_cat_dom"/>
</dbReference>
<evidence type="ECO:0000313" key="9">
    <source>
        <dbReference type="EMBL" id="MEE1672943.1"/>
    </source>
</evidence>
<evidence type="ECO:0000256" key="4">
    <source>
        <dbReference type="ARBA" id="ARBA00023096"/>
    </source>
</evidence>
<dbReference type="SUPFAM" id="SSF52283">
    <property type="entry name" value="Formate/glycerate dehydrogenase catalytic domain-like"/>
    <property type="match status" value="1"/>
</dbReference>
<feature type="binding site" evidence="5">
    <location>
        <position position="67"/>
    </location>
    <ligand>
        <name>substrate</name>
    </ligand>
</feature>
<protein>
    <recommendedName>
        <fullName evidence="5">Erythronate-4-phosphate dehydrogenase</fullName>
        <ecNumber evidence="5">1.1.1.290</ecNumber>
    </recommendedName>
</protein>
<dbReference type="Proteomes" id="UP001310248">
    <property type="component" value="Unassembled WGS sequence"/>
</dbReference>
<dbReference type="PANTHER" id="PTHR42938:SF9">
    <property type="entry name" value="FORMATE DEHYDROGENASE 1"/>
    <property type="match status" value="1"/>
</dbReference>
<dbReference type="PANTHER" id="PTHR42938">
    <property type="entry name" value="FORMATE DEHYDROGENASE 1"/>
    <property type="match status" value="1"/>
</dbReference>
<feature type="active site" evidence="5">
    <location>
        <position position="237"/>
    </location>
</feature>
<dbReference type="EMBL" id="JAYDYW010000004">
    <property type="protein sequence ID" value="MEE1672943.1"/>
    <property type="molecule type" value="Genomic_DNA"/>
</dbReference>
<feature type="domain" description="Erythronate-4-phosphate dehydrogenase dimerisation" evidence="8">
    <location>
        <begin position="289"/>
        <end position="367"/>
    </location>
</feature>
<feature type="active site" description="Proton donor" evidence="5">
    <location>
        <position position="254"/>
    </location>
</feature>
<keyword evidence="4 5" id="KW-0664">Pyridoxine biosynthesis</keyword>
<comment type="similarity">
    <text evidence="5">Belongs to the D-isomer specific 2-hydroxyacid dehydrogenase family. PdxB subfamily.</text>
</comment>
<dbReference type="Pfam" id="PF00389">
    <property type="entry name" value="2-Hacid_dh"/>
    <property type="match status" value="1"/>
</dbReference>
<name>A0ABU7G0K9_9ALTE</name>
<dbReference type="SUPFAM" id="SSF51735">
    <property type="entry name" value="NAD(P)-binding Rossmann-fold domains"/>
    <property type="match status" value="1"/>
</dbReference>
<dbReference type="Gene3D" id="3.30.1370.170">
    <property type="match status" value="1"/>
</dbReference>
<evidence type="ECO:0000256" key="2">
    <source>
        <dbReference type="ARBA" id="ARBA00023002"/>
    </source>
</evidence>
<feature type="binding site" evidence="5">
    <location>
        <position position="232"/>
    </location>
    <ligand>
        <name>NAD(+)</name>
        <dbReference type="ChEBI" id="CHEBI:57540"/>
    </ligand>
</feature>
<comment type="caution">
    <text evidence="9">The sequence shown here is derived from an EMBL/GenBank/DDBJ whole genome shotgun (WGS) entry which is preliminary data.</text>
</comment>
<dbReference type="InterPro" id="IPR036291">
    <property type="entry name" value="NAD(P)-bd_dom_sf"/>
</dbReference>
<feature type="domain" description="D-isomer specific 2-hydroxyacid dehydrogenase catalytic" evidence="6">
    <location>
        <begin position="10"/>
        <end position="279"/>
    </location>
</feature>
<comment type="subunit">
    <text evidence="5">Homodimer.</text>
</comment>
<dbReference type="CDD" id="cd12158">
    <property type="entry name" value="ErythrP_dh"/>
    <property type="match status" value="1"/>
</dbReference>
<reference evidence="9 10" key="2">
    <citation type="submission" date="2023-12" db="EMBL/GenBank/DDBJ databases">
        <authorList>
            <consortium name="Cladostephus spongiosus"/>
            <person name="Lorente B."/>
            <person name="Cabral C."/>
            <person name="Frias J."/>
            <person name="Faria J."/>
            <person name="Toubarro D."/>
        </authorList>
    </citation>
    <scope>NUCLEOTIDE SEQUENCE [LARGE SCALE GENOMIC DNA]</scope>
    <source>
        <strain evidence="9 10">ZMCS4</strain>
    </source>
</reference>
<evidence type="ECO:0000259" key="8">
    <source>
        <dbReference type="Pfam" id="PF11890"/>
    </source>
</evidence>
<feature type="active site" evidence="5">
    <location>
        <position position="208"/>
    </location>
</feature>
<evidence type="ECO:0000256" key="5">
    <source>
        <dbReference type="HAMAP-Rule" id="MF_01825"/>
    </source>
</evidence>
<feature type="binding site" evidence="5">
    <location>
        <position position="45"/>
    </location>
    <ligand>
        <name>substrate</name>
    </ligand>
</feature>
<evidence type="ECO:0000313" key="10">
    <source>
        <dbReference type="Proteomes" id="UP001310248"/>
    </source>
</evidence>
<reference evidence="10" key="1">
    <citation type="submission" date="2023-07" db="EMBL/GenBank/DDBJ databases">
        <title>Draft genome sequence of Agarivorans aestuarii strain ZMCS4, a CAZymes producing bacteria isolated from the marine brown algae Clodostephus spongiosus.</title>
        <authorList>
            <person name="Lorente B."/>
            <person name="Cabral C."/>
            <person name="Frias J."/>
            <person name="Faria J."/>
            <person name="Toubarro D."/>
        </authorList>
    </citation>
    <scope>NUCLEOTIDE SEQUENCE [LARGE SCALE GENOMIC DNA]</scope>
    <source>
        <strain evidence="10">ZMCS4</strain>
    </source>
</reference>
<sequence>MKIVVDENIPFAQQILSQHGEVLAVDGRAMQPQQLIDADALLVRSVTKVNQQLLSQANKLKFVGTATIGTEHVDQTLLNDQGIAFASAPGCNAIAVGEYVATALLAAAEYRQQPLAGKSIAIVGAGNTGSQVAIRAAALGMQVLLYDPPLSEKGALATSVSFDQVMAADVISLHVPSTKTGKYPSYHLFNQQVLSKLKPEQILVNACRGEVIDNQAMLNIAEQGQSPLLVLDVWEGEPTILEPLVKYAFIATPHIAGYSLEGKMRGTSMVYQAMCQALQIEANDLSEQLLPEPVFSTITLNGELTESQLSKLTQLVYNIFADDRRFRQHGASPVGFDKLRKFYPQRREFSALQVVNQHKQANLSALGFNIQENK</sequence>
<dbReference type="RefSeq" id="WP_329774336.1">
    <property type="nucleotide sequence ID" value="NZ_JAYDYW010000004.1"/>
</dbReference>
<accession>A0ABU7G0K9</accession>
<keyword evidence="1 5" id="KW-0963">Cytoplasm</keyword>
<feature type="domain" description="D-isomer specific 2-hydroxyacid dehydrogenase NAD-binding" evidence="7">
    <location>
        <begin position="108"/>
        <end position="256"/>
    </location>
</feature>
<dbReference type="Pfam" id="PF02826">
    <property type="entry name" value="2-Hacid_dh_C"/>
    <property type="match status" value="1"/>
</dbReference>
<evidence type="ECO:0000256" key="1">
    <source>
        <dbReference type="ARBA" id="ARBA00022490"/>
    </source>
</evidence>
<keyword evidence="3 5" id="KW-0520">NAD</keyword>